<dbReference type="Pfam" id="PF07593">
    <property type="entry name" value="UnbV_ASPIC"/>
    <property type="match status" value="1"/>
</dbReference>
<dbReference type="EMBL" id="JAIXNE010000007">
    <property type="protein sequence ID" value="MCA6078917.1"/>
    <property type="molecule type" value="Genomic_DNA"/>
</dbReference>
<gene>
    <name evidence="3" type="ORF">LDX50_28845</name>
</gene>
<accession>A0A9X1L243</accession>
<dbReference type="SUPFAM" id="SSF69318">
    <property type="entry name" value="Integrin alpha N-terminal domain"/>
    <property type="match status" value="3"/>
</dbReference>
<dbReference type="RefSeq" id="WP_225699776.1">
    <property type="nucleotide sequence ID" value="NZ_JAIXNE010000007.1"/>
</dbReference>
<evidence type="ECO:0000313" key="4">
    <source>
        <dbReference type="Proteomes" id="UP001139409"/>
    </source>
</evidence>
<dbReference type="Pfam" id="PF13517">
    <property type="entry name" value="FG-GAP_3"/>
    <property type="match status" value="5"/>
</dbReference>
<evidence type="ECO:0000313" key="3">
    <source>
        <dbReference type="EMBL" id="MCA6078917.1"/>
    </source>
</evidence>
<dbReference type="PANTHER" id="PTHR16026:SF0">
    <property type="entry name" value="CARTILAGE ACIDIC PROTEIN 1"/>
    <property type="match status" value="1"/>
</dbReference>
<keyword evidence="4" id="KW-1185">Reference proteome</keyword>
<dbReference type="InterPro" id="IPR028994">
    <property type="entry name" value="Integrin_alpha_N"/>
</dbReference>
<comment type="caution">
    <text evidence="3">The sequence shown here is derived from an EMBL/GenBank/DDBJ whole genome shotgun (WGS) entry which is preliminary data.</text>
</comment>
<dbReference type="PANTHER" id="PTHR16026">
    <property type="entry name" value="CARTILAGE ACIDIC PROTEIN 1"/>
    <property type="match status" value="1"/>
</dbReference>
<dbReference type="InterPro" id="IPR013517">
    <property type="entry name" value="FG-GAP"/>
</dbReference>
<evidence type="ECO:0000256" key="1">
    <source>
        <dbReference type="ARBA" id="ARBA00022729"/>
    </source>
</evidence>
<dbReference type="AlphaFoldDB" id="A0A9X1L243"/>
<organism evidence="3 4">
    <name type="scientific">Fulvivirga sedimenti</name>
    <dbReference type="NCBI Taxonomy" id="2879465"/>
    <lineage>
        <taxon>Bacteria</taxon>
        <taxon>Pseudomonadati</taxon>
        <taxon>Bacteroidota</taxon>
        <taxon>Cytophagia</taxon>
        <taxon>Cytophagales</taxon>
        <taxon>Fulvivirgaceae</taxon>
        <taxon>Fulvivirga</taxon>
    </lineage>
</organism>
<dbReference type="InterPro" id="IPR027039">
    <property type="entry name" value="Crtac1"/>
</dbReference>
<dbReference type="InterPro" id="IPR011519">
    <property type="entry name" value="UnbV_ASPIC"/>
</dbReference>
<feature type="domain" description="ASPIC/UnbV" evidence="2">
    <location>
        <begin position="515"/>
        <end position="582"/>
    </location>
</feature>
<proteinExistence type="predicted"/>
<reference evidence="3" key="1">
    <citation type="submission" date="2021-09" db="EMBL/GenBank/DDBJ databases">
        <title>Fulvivirga sp. isolated from coastal sediment.</title>
        <authorList>
            <person name="Yu H."/>
        </authorList>
    </citation>
    <scope>NUCLEOTIDE SEQUENCE</scope>
    <source>
        <strain evidence="3">1062</strain>
    </source>
</reference>
<name>A0A9X1L243_9BACT</name>
<sequence>MKRVLILVMAAQLILSCQKKEEHLFELLKPEDTGVTFNNFIKEDRNYNILDIYYLYNGGGVSVGDFDNNGFTDLFFTGNMVENRLYLNQGNMKFRDVTEVAGIGAPGKWSYGSSVVDINGDGLLDIYVSSSISADPKERTNMFFINQGVNEDGIPVFKDEAGSFGLDVDNHSTHASFFDYDQDGDLDVLVISNSKIEGIPSVYKTKVNDGSSPINDQLFRNNGDGTFTEVSTEAGITSEGFALGISTVDFNKDGTVDVYVGNDFITNDLLYVNKNGKFTEMIDSAIHHQSRFSMGNDAADINNDGHVDIITLDMLPESNLRKKTVIIPNGYIVYINDFKYGYTHQYVRNMLQVNNGNMTFSEIGQIAGVHQTEWSWSPLFADFDNDGFKDLVVTNGYPRDITDLDFINFRMETSGFTSTEDLLKEIPSVKIPNYAFQNNGDLTFSDVSAKWGFTQPSFSNGAAYADLDNDGDLDYIVNNINDPAFIYENTLYHGEPSDNHYLRVKLNGSKENPSAFGAKVTITYDGNKQQYSEQNVYRGYISTVEDILHFGLGTTAVIETLTVIWPNQRITTLTNVPADQVLQLNIEDAGQNMQGAPGTDKETLLSRVNSSLNIDYVHEESDYIDYNVQPSIPHKFSQFGPALAVGDLNGDGLDDYFTGGSTGYDGSIFVQQKDGTFKQIAGGLNEQKDQEDMGALIFDADGDGDNDIYVVSGGFEFPEGSVQMRDRLYINDGKGNLAYKPEALPDLRISSSCVRGADYDADGDIDLFVGGRVIVGSFPLSPNSTILQNQGNGTFKDVTASIGKEISEAGMITDAIWSDFDGDDDVDLIAVGEYMPITIFENNNGTFNLVATPDLNKTGLWNSIAAGDFDGDGDTDYIAGNVGINNFYCATPETPLKVIAKDFDSNGDLDAIMSCYFKAEDGTMQPFPIQSWQQLSGQSPIFRSRFSSYQEYGRTRIDQLLTPEEMDGAVVLSVDYLHTSYIENLGNGRFSVKQLPLEAQVAPVNGISVGDFNNDDKLDVMMVGNDYGNEVNMGQYDAMIGLVLLGDGQGGFAPQSVLNSGFMVRGDAKALVRLAGAEGYDVYLASQNRGPVEAYSVTNQRIKHINVGPADFKAILTYADGHKQLVELTYGQGFLSQSTRKLSVSENVSSVELVDFTGNRRTIDLK</sequence>
<keyword evidence="1" id="KW-0732">Signal</keyword>
<dbReference type="PROSITE" id="PS51257">
    <property type="entry name" value="PROKAR_LIPOPROTEIN"/>
    <property type="match status" value="1"/>
</dbReference>
<protein>
    <submittedName>
        <fullName evidence="3">VCBS repeat-containing protein</fullName>
    </submittedName>
</protein>
<dbReference type="Gene3D" id="2.130.10.130">
    <property type="entry name" value="Integrin alpha, N-terminal"/>
    <property type="match status" value="3"/>
</dbReference>
<dbReference type="Proteomes" id="UP001139409">
    <property type="component" value="Unassembled WGS sequence"/>
</dbReference>
<evidence type="ECO:0000259" key="2">
    <source>
        <dbReference type="Pfam" id="PF07593"/>
    </source>
</evidence>